<dbReference type="Proteomes" id="UP001438707">
    <property type="component" value="Unassembled WGS sequence"/>
</dbReference>
<protein>
    <submittedName>
        <fullName evidence="2">Uncharacterized protein</fullName>
    </submittedName>
</protein>
<reference evidence="2 3" key="1">
    <citation type="journal article" date="2024" name="Nat. Commun.">
        <title>Phylogenomics reveals the evolutionary origins of lichenization in chlorophyte algae.</title>
        <authorList>
            <person name="Puginier C."/>
            <person name="Libourel C."/>
            <person name="Otte J."/>
            <person name="Skaloud P."/>
            <person name="Haon M."/>
            <person name="Grisel S."/>
            <person name="Petersen M."/>
            <person name="Berrin J.G."/>
            <person name="Delaux P.M."/>
            <person name="Dal Grande F."/>
            <person name="Keller J."/>
        </authorList>
    </citation>
    <scope>NUCLEOTIDE SEQUENCE [LARGE SCALE GENOMIC DNA]</scope>
    <source>
        <strain evidence="2 3">SAG 2145</strain>
    </source>
</reference>
<feature type="region of interest" description="Disordered" evidence="1">
    <location>
        <begin position="947"/>
        <end position="1182"/>
    </location>
</feature>
<feature type="region of interest" description="Disordered" evidence="1">
    <location>
        <begin position="1197"/>
        <end position="1244"/>
    </location>
</feature>
<feature type="compositionally biased region" description="Basic and acidic residues" evidence="1">
    <location>
        <begin position="866"/>
        <end position="886"/>
    </location>
</feature>
<feature type="compositionally biased region" description="Polar residues" evidence="1">
    <location>
        <begin position="1165"/>
        <end position="1175"/>
    </location>
</feature>
<feature type="compositionally biased region" description="Low complexity" evidence="1">
    <location>
        <begin position="950"/>
        <end position="963"/>
    </location>
</feature>
<feature type="region of interest" description="Disordered" evidence="1">
    <location>
        <begin position="618"/>
        <end position="644"/>
    </location>
</feature>
<name>A0AAW1QTY4_9CHLO</name>
<feature type="compositionally biased region" description="Basic and acidic residues" evidence="1">
    <location>
        <begin position="972"/>
        <end position="981"/>
    </location>
</feature>
<feature type="compositionally biased region" description="Low complexity" evidence="1">
    <location>
        <begin position="1060"/>
        <end position="1078"/>
    </location>
</feature>
<proteinExistence type="predicted"/>
<feature type="compositionally biased region" description="Basic and acidic residues" evidence="1">
    <location>
        <begin position="719"/>
        <end position="731"/>
    </location>
</feature>
<feature type="compositionally biased region" description="Low complexity" evidence="1">
    <location>
        <begin position="1226"/>
        <end position="1243"/>
    </location>
</feature>
<keyword evidence="3" id="KW-1185">Reference proteome</keyword>
<gene>
    <name evidence="2" type="ORF">WJX74_006033</name>
</gene>
<feature type="compositionally biased region" description="Polar residues" evidence="1">
    <location>
        <begin position="1098"/>
        <end position="1110"/>
    </location>
</feature>
<feature type="compositionally biased region" description="Basic residues" evidence="1">
    <location>
        <begin position="911"/>
        <end position="923"/>
    </location>
</feature>
<feature type="region of interest" description="Disordered" evidence="1">
    <location>
        <begin position="771"/>
        <end position="930"/>
    </location>
</feature>
<dbReference type="EMBL" id="JALJOS010000027">
    <property type="protein sequence ID" value="KAK9824917.1"/>
    <property type="molecule type" value="Genomic_DNA"/>
</dbReference>
<feature type="compositionally biased region" description="Low complexity" evidence="1">
    <location>
        <begin position="889"/>
        <end position="910"/>
    </location>
</feature>
<feature type="region of interest" description="Disordered" evidence="1">
    <location>
        <begin position="682"/>
        <end position="737"/>
    </location>
</feature>
<organism evidence="2 3">
    <name type="scientific">Apatococcus lobatus</name>
    <dbReference type="NCBI Taxonomy" id="904363"/>
    <lineage>
        <taxon>Eukaryota</taxon>
        <taxon>Viridiplantae</taxon>
        <taxon>Chlorophyta</taxon>
        <taxon>core chlorophytes</taxon>
        <taxon>Trebouxiophyceae</taxon>
        <taxon>Chlorellales</taxon>
        <taxon>Chlorellaceae</taxon>
        <taxon>Apatococcus</taxon>
    </lineage>
</organism>
<evidence type="ECO:0000256" key="1">
    <source>
        <dbReference type="SAM" id="MobiDB-lite"/>
    </source>
</evidence>
<feature type="compositionally biased region" description="Low complexity" evidence="1">
    <location>
        <begin position="804"/>
        <end position="865"/>
    </location>
</feature>
<feature type="compositionally biased region" description="Low complexity" evidence="1">
    <location>
        <begin position="683"/>
        <end position="696"/>
    </location>
</feature>
<comment type="caution">
    <text evidence="2">The sequence shown here is derived from an EMBL/GenBank/DDBJ whole genome shotgun (WGS) entry which is preliminary data.</text>
</comment>
<feature type="compositionally biased region" description="Polar residues" evidence="1">
    <location>
        <begin position="1023"/>
        <end position="1032"/>
    </location>
</feature>
<feature type="compositionally biased region" description="Polar residues" evidence="1">
    <location>
        <begin position="578"/>
        <end position="587"/>
    </location>
</feature>
<accession>A0AAW1QTY4</accession>
<feature type="region of interest" description="Disordered" evidence="1">
    <location>
        <begin position="500"/>
        <end position="598"/>
    </location>
</feature>
<sequence>MWPMCAHSAPAQLRDLSNAGPVTLQRKASKPSTARLIGMQPEGGLSVQEREVLGIQAAHRALQAVVASFRSSDDPDSEESHLVKEAFRELSVLNRDQSVTTAIFRAWGLAVPRLRCHHARVLLGLIMHHLESLKLKPGTLVKPLKSLLRYFSGAPDLKNHSSLIGETLAELVRLEILSQSIVLGIIKGALVDRAGDMERGRCFACLAAFYMRLSFFHEASSIPMDDSCDVRQSCRRLLPKLLPEEMQAQASADDGFLSDRLHEKGLHPLLQALKLPIWPLDRPRDPQGYFSGLLDHGEKPDYTPAPEYDPADLDRANCLPLSTVEWPALEHACSHQQSWSGDNQQRFDGSWSPPVDRCGKTAYLLPAAPGFPLPTSHEMTHAMANGTWSHPCSPLRLTHDCITAPVLCRPSNGMETVCAPNSNSNGYQNAYASSLCSVTSPERHGHYGSSFNGSHAPDHYSFSSSPLMGSSGQPGQGVSSFPSSVAESFCGSFSSRCSPERHRKHVGHHASPSYHSSPSHSSASSSFADPHEAREKPATGSPAAMQTPVNTKATAASWATLDEPTPGIDAESAAPKSQVRSHTSQEPAQKCNDPASFEAESANPADCVDRAVYMTQHSDDSASALPAPAEKSTAAVRTHTPGPAADAAENAAVQSQHDAIESLSCAVADEALQFQSELAEPLAAADSEADTAADPASKPHRTRGADASGVETASGSRPGQDRLEPGMHEASDGGSEAASLSEAAVVCSTECPAATAAAAASVAEPHAAAPSNIDSYSAEPSAKQDTGACCKHSRDQSSRAPEGSGSASRDASSSTPAAPKSSAGERPGANPSGSSPGSSCEAGGSEAASPAVTASSSASSISTARAVEHASDHRTAEVHNTADGKIADGQQAEAGAGSSSAAAPGQAASKASKKQRQRAKKLEHKLQQEADDRAIEEAIAEARSNPTVLAAVQQQQDPVDAAQSSPQAALISDRKSSEPRMHSLQLSKPLHPNGKEQTLTESEEMARACLAKHTWVQLRPVNNPATSVDNTLQQPPPSSAPSNQQQADVAHAPSLPDAPMPSQQQQAAPSNESSSSPPQLAPEPGQTSSAEAGVNEPNPANQQEASSSVENPVIDNNKPVADLAGAVPHVPFKAQPPLSEKEKIRARKQKAAALRAERELKQAQEPPTKSRSLSQFKPKLSKPEKSLLEALELERSVGADESTGRAGSAHIDAGPRNGPRKHKHGLSQLSQLSDRLSQASASDPDLRACTEDVATAPCPEKLTEDQLHQLLTLRQLAAQSEALAAIDEELRSAADRAGLKLMHIPGSGHARGSNGRPNSGFHRNGVASSDQMPGINGLPSANAFQASPQLQKILAEVSVPQKGLLMDWAQEDSCSAVHQLLQLAREFVVTCANMEPVSRLNRLLGLFEAGNMLLSICRAPSQEEILKQARVDQGNAADKTAAQRKYEPTDDMPMVGQQRATCIKITSARAGSGAQSILAPLAFTSSNCLQHSQCFNTTTKRRVAVIW</sequence>
<feature type="region of interest" description="Disordered" evidence="1">
    <location>
        <begin position="1305"/>
        <end position="1339"/>
    </location>
</feature>
<feature type="compositionally biased region" description="Low complexity" evidence="1">
    <location>
        <begin position="509"/>
        <end position="526"/>
    </location>
</feature>
<evidence type="ECO:0000313" key="3">
    <source>
        <dbReference type="Proteomes" id="UP001438707"/>
    </source>
</evidence>
<evidence type="ECO:0000313" key="2">
    <source>
        <dbReference type="EMBL" id="KAK9824917.1"/>
    </source>
</evidence>